<feature type="region of interest" description="Disordered" evidence="1">
    <location>
        <begin position="1"/>
        <end position="51"/>
    </location>
</feature>
<evidence type="ECO:0000256" key="1">
    <source>
        <dbReference type="SAM" id="MobiDB-lite"/>
    </source>
</evidence>
<name>A0A8J6HS29_TENMO</name>
<organism evidence="2 3">
    <name type="scientific">Tenebrio molitor</name>
    <name type="common">Yellow mealworm beetle</name>
    <dbReference type="NCBI Taxonomy" id="7067"/>
    <lineage>
        <taxon>Eukaryota</taxon>
        <taxon>Metazoa</taxon>
        <taxon>Ecdysozoa</taxon>
        <taxon>Arthropoda</taxon>
        <taxon>Hexapoda</taxon>
        <taxon>Insecta</taxon>
        <taxon>Pterygota</taxon>
        <taxon>Neoptera</taxon>
        <taxon>Endopterygota</taxon>
        <taxon>Coleoptera</taxon>
        <taxon>Polyphaga</taxon>
        <taxon>Cucujiformia</taxon>
        <taxon>Tenebrionidae</taxon>
        <taxon>Tenebrio</taxon>
    </lineage>
</organism>
<proteinExistence type="predicted"/>
<keyword evidence="3" id="KW-1185">Reference proteome</keyword>
<dbReference type="AlphaFoldDB" id="A0A8J6HS29"/>
<evidence type="ECO:0000313" key="2">
    <source>
        <dbReference type="EMBL" id="KAH0819617.1"/>
    </source>
</evidence>
<protein>
    <submittedName>
        <fullName evidence="2">Uncharacterized protein</fullName>
    </submittedName>
</protein>
<feature type="compositionally biased region" description="Basic and acidic residues" evidence="1">
    <location>
        <begin position="1"/>
        <end position="13"/>
    </location>
</feature>
<accession>A0A8J6HS29</accession>
<reference evidence="2" key="1">
    <citation type="journal article" date="2020" name="J Insects Food Feed">
        <title>The yellow mealworm (Tenebrio molitor) genome: a resource for the emerging insects as food and feed industry.</title>
        <authorList>
            <person name="Eriksson T."/>
            <person name="Andere A."/>
            <person name="Kelstrup H."/>
            <person name="Emery V."/>
            <person name="Picard C."/>
        </authorList>
    </citation>
    <scope>NUCLEOTIDE SEQUENCE</scope>
    <source>
        <strain evidence="2">Stoneville</strain>
        <tissue evidence="2">Whole head</tissue>
    </source>
</reference>
<sequence>MTRAKEDDVEKTPKKTKGKPLASPEGKSKEAETPAGNLEDAILKVNQKDESGDSTYHNMLLENVKFDALVNKIKRESSEKRVKNQIWLVFETDAGESNSNSSVISPATDFEKKPINIPRFVAAEKRQRKSSMFEPS</sequence>
<dbReference type="EMBL" id="JABDTM020014121">
    <property type="protein sequence ID" value="KAH0819617.1"/>
    <property type="molecule type" value="Genomic_DNA"/>
</dbReference>
<dbReference type="Proteomes" id="UP000719412">
    <property type="component" value="Unassembled WGS sequence"/>
</dbReference>
<gene>
    <name evidence="2" type="ORF">GEV33_003175</name>
</gene>
<evidence type="ECO:0000313" key="3">
    <source>
        <dbReference type="Proteomes" id="UP000719412"/>
    </source>
</evidence>
<reference evidence="2" key="2">
    <citation type="submission" date="2021-08" db="EMBL/GenBank/DDBJ databases">
        <authorList>
            <person name="Eriksson T."/>
        </authorList>
    </citation>
    <scope>NUCLEOTIDE SEQUENCE</scope>
    <source>
        <strain evidence="2">Stoneville</strain>
        <tissue evidence="2">Whole head</tissue>
    </source>
</reference>
<comment type="caution">
    <text evidence="2">The sequence shown here is derived from an EMBL/GenBank/DDBJ whole genome shotgun (WGS) entry which is preliminary data.</text>
</comment>